<dbReference type="InterPro" id="IPR025758">
    <property type="entry name" value="Fic/DOC_N"/>
</dbReference>
<evidence type="ECO:0000313" key="3">
    <source>
        <dbReference type="EMBL" id="QCO00120.1"/>
    </source>
</evidence>
<geneLocation type="plasmid" evidence="3 4">
    <name>p5</name>
</geneLocation>
<protein>
    <recommendedName>
        <fullName evidence="2">Fic/DOC N-terminal domain-containing protein</fullName>
    </recommendedName>
</protein>
<dbReference type="AlphaFoldDB" id="A0A4D8PZW0"/>
<feature type="compositionally biased region" description="Basic and acidic residues" evidence="1">
    <location>
        <begin position="1"/>
        <end position="16"/>
    </location>
</feature>
<dbReference type="RefSeq" id="WP_137118998.1">
    <property type="nucleotide sequence ID" value="NZ_CP032326.1"/>
</dbReference>
<evidence type="ECO:0000313" key="4">
    <source>
        <dbReference type="Proteomes" id="UP000298595"/>
    </source>
</evidence>
<organism evidence="3 4">
    <name type="scientific">Azospirillum argentinense</name>
    <dbReference type="NCBI Taxonomy" id="2970906"/>
    <lineage>
        <taxon>Bacteria</taxon>
        <taxon>Pseudomonadati</taxon>
        <taxon>Pseudomonadota</taxon>
        <taxon>Alphaproteobacteria</taxon>
        <taxon>Rhodospirillales</taxon>
        <taxon>Azospirillaceae</taxon>
        <taxon>Azospirillum</taxon>
    </lineage>
</organism>
<dbReference type="Pfam" id="PF13784">
    <property type="entry name" value="Fic_N"/>
    <property type="match status" value="1"/>
</dbReference>
<sequence length="112" mass="12207">MSAVRLVEDRRHRVSSEGRPAAPTASGVPLEPVPARSEATNRALARIDALADDLRGPYLLSRVLTRREAVSSSGIEGMHSALDERLVVEDTEVDHFAPPTSRHIRWSGLGET</sequence>
<evidence type="ECO:0000259" key="2">
    <source>
        <dbReference type="Pfam" id="PF13784"/>
    </source>
</evidence>
<dbReference type="EMBL" id="CP032326">
    <property type="protein sequence ID" value="QCO00120.1"/>
    <property type="molecule type" value="Genomic_DNA"/>
</dbReference>
<reference evidence="3 4" key="1">
    <citation type="submission" date="2018-09" db="EMBL/GenBank/DDBJ databases">
        <title>Whole genome based analysis of evolution and adaptive divergence in Indian and Brazilian strains of Azospirillum brasilense.</title>
        <authorList>
            <person name="Singh C."/>
            <person name="Tripathi A.K."/>
        </authorList>
    </citation>
    <scope>NUCLEOTIDE SEQUENCE [LARGE SCALE GENOMIC DNA]</scope>
    <source>
        <strain evidence="3 4">MTCC4035</strain>
        <plasmid evidence="3 4">p5</plasmid>
    </source>
</reference>
<dbReference type="Proteomes" id="UP000298595">
    <property type="component" value="Plasmid p5"/>
</dbReference>
<feature type="domain" description="Fic/DOC N-terminal" evidence="2">
    <location>
        <begin position="39"/>
        <end position="92"/>
    </location>
</feature>
<accession>A0A4D8PZW0</accession>
<dbReference type="KEGG" id="aare:D3093_33230"/>
<gene>
    <name evidence="3" type="ORF">D3093_33230</name>
</gene>
<name>A0A4D8PZW0_9PROT</name>
<keyword evidence="3" id="KW-0614">Plasmid</keyword>
<evidence type="ECO:0000256" key="1">
    <source>
        <dbReference type="SAM" id="MobiDB-lite"/>
    </source>
</evidence>
<proteinExistence type="predicted"/>
<feature type="region of interest" description="Disordered" evidence="1">
    <location>
        <begin position="1"/>
        <end position="36"/>
    </location>
</feature>